<dbReference type="InterPro" id="IPR003653">
    <property type="entry name" value="Peptidase_C48_C"/>
</dbReference>
<feature type="domain" description="Ubiquitin-like protease family profile" evidence="4">
    <location>
        <begin position="1"/>
        <end position="106"/>
    </location>
</feature>
<reference evidence="5" key="1">
    <citation type="submission" date="2014-09" db="EMBL/GenBank/DDBJ databases">
        <authorList>
            <person name="Magalhaes I.L.F."/>
            <person name="Oliveira U."/>
            <person name="Santos F.R."/>
            <person name="Vidigal T.H.D.A."/>
            <person name="Brescovit A.D."/>
            <person name="Santos A.J."/>
        </authorList>
    </citation>
    <scope>NUCLEOTIDE SEQUENCE</scope>
    <source>
        <tissue evidence="5">Shoot tissue taken approximately 20 cm above the soil surface</tissue>
    </source>
</reference>
<dbReference type="GO" id="GO:0006508">
    <property type="term" value="P:proteolysis"/>
    <property type="evidence" value="ECO:0007669"/>
    <property type="project" value="UniProtKB-KW"/>
</dbReference>
<evidence type="ECO:0000256" key="1">
    <source>
        <dbReference type="ARBA" id="ARBA00005234"/>
    </source>
</evidence>
<dbReference type="AlphaFoldDB" id="A0A0A9CH92"/>
<keyword evidence="3" id="KW-0378">Hydrolase</keyword>
<dbReference type="SUPFAM" id="SSF54001">
    <property type="entry name" value="Cysteine proteinases"/>
    <property type="match status" value="1"/>
</dbReference>
<evidence type="ECO:0000313" key="5">
    <source>
        <dbReference type="EMBL" id="JAD74951.1"/>
    </source>
</evidence>
<keyword evidence="2" id="KW-0645">Protease</keyword>
<dbReference type="PROSITE" id="PS50600">
    <property type="entry name" value="ULP_PROTEASE"/>
    <property type="match status" value="1"/>
</dbReference>
<dbReference type="EMBL" id="GBRH01222944">
    <property type="protein sequence ID" value="JAD74951.1"/>
    <property type="molecule type" value="Transcribed_RNA"/>
</dbReference>
<dbReference type="GO" id="GO:0008234">
    <property type="term" value="F:cysteine-type peptidase activity"/>
    <property type="evidence" value="ECO:0007669"/>
    <property type="project" value="InterPro"/>
</dbReference>
<dbReference type="Pfam" id="PF02902">
    <property type="entry name" value="Peptidase_C48"/>
    <property type="match status" value="1"/>
</dbReference>
<evidence type="ECO:0000256" key="2">
    <source>
        <dbReference type="ARBA" id="ARBA00022670"/>
    </source>
</evidence>
<accession>A0A0A9CH92</accession>
<proteinExistence type="inferred from homology"/>
<reference evidence="5" key="2">
    <citation type="journal article" date="2015" name="Data Brief">
        <title>Shoot transcriptome of the giant reed, Arundo donax.</title>
        <authorList>
            <person name="Barrero R.A."/>
            <person name="Guerrero F.D."/>
            <person name="Moolhuijzen P."/>
            <person name="Goolsby J.A."/>
            <person name="Tidwell J."/>
            <person name="Bellgard S.E."/>
            <person name="Bellgard M.I."/>
        </authorList>
    </citation>
    <scope>NUCLEOTIDE SEQUENCE</scope>
    <source>
        <tissue evidence="5">Shoot tissue taken approximately 20 cm above the soil surface</tissue>
    </source>
</reference>
<organism evidence="5">
    <name type="scientific">Arundo donax</name>
    <name type="common">Giant reed</name>
    <name type="synonym">Donax arundinaceus</name>
    <dbReference type="NCBI Taxonomy" id="35708"/>
    <lineage>
        <taxon>Eukaryota</taxon>
        <taxon>Viridiplantae</taxon>
        <taxon>Streptophyta</taxon>
        <taxon>Embryophyta</taxon>
        <taxon>Tracheophyta</taxon>
        <taxon>Spermatophyta</taxon>
        <taxon>Magnoliopsida</taxon>
        <taxon>Liliopsida</taxon>
        <taxon>Poales</taxon>
        <taxon>Poaceae</taxon>
        <taxon>PACMAD clade</taxon>
        <taxon>Arundinoideae</taxon>
        <taxon>Arundineae</taxon>
        <taxon>Arundo</taxon>
    </lineage>
</organism>
<dbReference type="InterPro" id="IPR038765">
    <property type="entry name" value="Papain-like_cys_pep_sf"/>
</dbReference>
<evidence type="ECO:0000256" key="3">
    <source>
        <dbReference type="ARBA" id="ARBA00022801"/>
    </source>
</evidence>
<protein>
    <recommendedName>
        <fullName evidence="4">Ubiquitin-like protease family profile domain-containing protein</fullName>
    </recommendedName>
</protein>
<evidence type="ECO:0000259" key="4">
    <source>
        <dbReference type="PROSITE" id="PS50600"/>
    </source>
</evidence>
<comment type="similarity">
    <text evidence="1">Belongs to the peptidase C48 family.</text>
</comment>
<sequence>MQSNASMVLQQLYFPIYFHGHWFVIVVQLKEKKFVIFDSCIRVFGEHSTYHKNVMKLFKPNFIKLWQETVIRDMGFLGFITSFADVPQHDVEDDSGVFIMNFLELLEPSVNVKEKFGQSDIPNIRKKYVHDMIFYKANEEVDDVDILKNYDQQVFAKYFQD</sequence>
<dbReference type="Gene3D" id="3.40.395.10">
    <property type="entry name" value="Adenoviral Proteinase, Chain A"/>
    <property type="match status" value="1"/>
</dbReference>
<name>A0A0A9CH92_ARUDO</name>